<proteinExistence type="predicted"/>
<dbReference type="InterPro" id="IPR017441">
    <property type="entry name" value="Protein_kinase_ATP_BS"/>
</dbReference>
<gene>
    <name evidence="2" type="ORF">DERYTH_LOCUS23615</name>
</gene>
<evidence type="ECO:0000313" key="3">
    <source>
        <dbReference type="Proteomes" id="UP000789405"/>
    </source>
</evidence>
<dbReference type="AlphaFoldDB" id="A0A9N9K0F7"/>
<keyword evidence="1" id="KW-0547">Nucleotide-binding</keyword>
<dbReference type="Proteomes" id="UP000789405">
    <property type="component" value="Unassembled WGS sequence"/>
</dbReference>
<organism evidence="2 3">
    <name type="scientific">Dentiscutata erythropus</name>
    <dbReference type="NCBI Taxonomy" id="1348616"/>
    <lineage>
        <taxon>Eukaryota</taxon>
        <taxon>Fungi</taxon>
        <taxon>Fungi incertae sedis</taxon>
        <taxon>Mucoromycota</taxon>
        <taxon>Glomeromycotina</taxon>
        <taxon>Glomeromycetes</taxon>
        <taxon>Diversisporales</taxon>
        <taxon>Gigasporaceae</taxon>
        <taxon>Dentiscutata</taxon>
    </lineage>
</organism>
<dbReference type="InterPro" id="IPR011009">
    <property type="entry name" value="Kinase-like_dom_sf"/>
</dbReference>
<dbReference type="OrthoDB" id="10531908at2759"/>
<dbReference type="EMBL" id="CAJVPY010036601">
    <property type="protein sequence ID" value="CAG8802170.1"/>
    <property type="molecule type" value="Genomic_DNA"/>
</dbReference>
<name>A0A9N9K0F7_9GLOM</name>
<keyword evidence="1" id="KW-0067">ATP-binding</keyword>
<keyword evidence="3" id="KW-1185">Reference proteome</keyword>
<accession>A0A9N9K0F7</accession>
<evidence type="ECO:0000256" key="1">
    <source>
        <dbReference type="PROSITE-ProRule" id="PRU10141"/>
    </source>
</evidence>
<dbReference type="SUPFAM" id="SSF56112">
    <property type="entry name" value="Protein kinase-like (PK-like)"/>
    <property type="match status" value="1"/>
</dbReference>
<dbReference type="GO" id="GO:0005524">
    <property type="term" value="F:ATP binding"/>
    <property type="evidence" value="ECO:0007669"/>
    <property type="project" value="UniProtKB-UniRule"/>
</dbReference>
<dbReference type="PROSITE" id="PS00107">
    <property type="entry name" value="PROTEIN_KINASE_ATP"/>
    <property type="match status" value="1"/>
</dbReference>
<feature type="binding site" evidence="1">
    <location>
        <position position="82"/>
    </location>
    <ligand>
        <name>ATP</name>
        <dbReference type="ChEBI" id="CHEBI:30616"/>
    </ligand>
</feature>
<feature type="non-terminal residue" evidence="2">
    <location>
        <position position="1"/>
    </location>
</feature>
<protein>
    <submittedName>
        <fullName evidence="2">14574_t:CDS:1</fullName>
    </submittedName>
</protein>
<sequence length="255" mass="29341">LSVYQTIQQIEILKILYLHSPEVMSNRSSILVDYSEKLEKYCKDSNIKSFDYSKFSKLEKIGRGGFAIVYSTVFLEEKYALKRICNSLNKKKFIDATLSDYADIYIKCCSSELDQRPTPDEISKKLENLSENTTDKFIKNCINKNNQQTVQSILNYLERLDSSNIITENINMDKHHEGNQNGSENNTHLKNDAAEELNEFDETASNNNLAALNEIMNLLPRSSNGSEEVIQIPTKTINELWSFFVTYFLNTGLLW</sequence>
<feature type="non-terminal residue" evidence="2">
    <location>
        <position position="255"/>
    </location>
</feature>
<reference evidence="2" key="1">
    <citation type="submission" date="2021-06" db="EMBL/GenBank/DDBJ databases">
        <authorList>
            <person name="Kallberg Y."/>
            <person name="Tangrot J."/>
            <person name="Rosling A."/>
        </authorList>
    </citation>
    <scope>NUCLEOTIDE SEQUENCE</scope>
    <source>
        <strain evidence="2">MA453B</strain>
    </source>
</reference>
<comment type="caution">
    <text evidence="2">The sequence shown here is derived from an EMBL/GenBank/DDBJ whole genome shotgun (WGS) entry which is preliminary data.</text>
</comment>
<evidence type="ECO:0000313" key="2">
    <source>
        <dbReference type="EMBL" id="CAG8802170.1"/>
    </source>
</evidence>